<dbReference type="EMBL" id="KR029584">
    <property type="protein sequence ID" value="AKH46542.1"/>
    <property type="molecule type" value="Genomic_DNA"/>
</dbReference>
<sequence length="61" mass="6975">MGFNSLNLNAMAVESLPPDKAIICAFLFIFPFNLLHQLRPFHPQITPATKHTRHKSRVSIF</sequence>
<reference evidence="1" key="1">
    <citation type="journal article" date="2015" name="Front. Microbiol.">
        <title>Combining genomic sequencing methods to explore viral diversity and reveal potential virus-host interactions.</title>
        <authorList>
            <person name="Chow C.E."/>
            <person name="Winget D.M."/>
            <person name="White R.A.III."/>
            <person name="Hallam S.J."/>
            <person name="Suttle C.A."/>
        </authorList>
    </citation>
    <scope>NUCLEOTIDE SEQUENCE</scope>
    <source>
        <strain evidence="1">Anoxic3_9</strain>
    </source>
</reference>
<name>A0A0F7L4U4_9VIRU</name>
<protein>
    <submittedName>
        <fullName evidence="1">Uncharacterized protein</fullName>
    </submittedName>
</protein>
<proteinExistence type="predicted"/>
<organism evidence="1">
    <name type="scientific">uncultured marine virus</name>
    <dbReference type="NCBI Taxonomy" id="186617"/>
    <lineage>
        <taxon>Viruses</taxon>
        <taxon>environmental samples</taxon>
    </lineage>
</organism>
<reference evidence="1" key="2">
    <citation type="submission" date="2015-03" db="EMBL/GenBank/DDBJ databases">
        <authorList>
            <person name="Chow C.-E.T."/>
            <person name="Winget D.M."/>
            <person name="White R.A.III."/>
            <person name="Hallam S.J."/>
            <person name="Suttle C.A."/>
        </authorList>
    </citation>
    <scope>NUCLEOTIDE SEQUENCE</scope>
    <source>
        <strain evidence="1">Anoxic3_9</strain>
    </source>
</reference>
<accession>A0A0F7L4U4</accession>
<evidence type="ECO:0000313" key="1">
    <source>
        <dbReference type="EMBL" id="AKH46542.1"/>
    </source>
</evidence>